<evidence type="ECO:0000313" key="3">
    <source>
        <dbReference type="Proteomes" id="UP000789901"/>
    </source>
</evidence>
<gene>
    <name evidence="2" type="ORF">GMARGA_LOCUS13118</name>
</gene>
<comment type="caution">
    <text evidence="2">The sequence shown here is derived from an EMBL/GenBank/DDBJ whole genome shotgun (WGS) entry which is preliminary data.</text>
</comment>
<dbReference type="Proteomes" id="UP000789901">
    <property type="component" value="Unassembled WGS sequence"/>
</dbReference>
<evidence type="ECO:0000256" key="1">
    <source>
        <dbReference type="SAM" id="MobiDB-lite"/>
    </source>
</evidence>
<feature type="non-terminal residue" evidence="2">
    <location>
        <position position="1"/>
    </location>
</feature>
<accession>A0ABN7V141</accession>
<dbReference type="EMBL" id="CAJVQB010008231">
    <property type="protein sequence ID" value="CAG8715940.1"/>
    <property type="molecule type" value="Genomic_DNA"/>
</dbReference>
<keyword evidence="3" id="KW-1185">Reference proteome</keyword>
<feature type="region of interest" description="Disordered" evidence="1">
    <location>
        <begin position="351"/>
        <end position="370"/>
    </location>
</feature>
<evidence type="ECO:0000313" key="2">
    <source>
        <dbReference type="EMBL" id="CAG8715940.1"/>
    </source>
</evidence>
<sequence length="385" mass="44296">EKMSESIKRCMNCPTTESKFRSLKDAKWEEAEKNNLIKETWVKGGKLCHNCYMNFVENPLRRGSKRAMNKGVSVIDLVRAIETMARIFYEREHVKKEGPIYSYDELRKVFQANKDLEDFLDQLYSVARPLERTEQTMSRIKKLIVHICYLLASLNNTKINSFKFDVAYYLDSVGTSNEGLDTMATLASDAHEEYVENALSKFPGNAFVLNVDDYHNIHVPRQSDSTSTSRPAHMTTIIANSCLLLALPHNGAFNPKFIDDELIIKHLDEQFIINLGIPYHERVRDCIGYVITDRHLPRGFVTARKPFTNVLCDYRFCDYFLKKEIKRNVEALKENMTKDLGENEFIVENTESAIENDSDEADTAKGDAETTSNLLEQARKDFVEL</sequence>
<protein>
    <submittedName>
        <fullName evidence="2">39346_t:CDS:1</fullName>
    </submittedName>
</protein>
<name>A0ABN7V141_GIGMA</name>
<organism evidence="2 3">
    <name type="scientific">Gigaspora margarita</name>
    <dbReference type="NCBI Taxonomy" id="4874"/>
    <lineage>
        <taxon>Eukaryota</taxon>
        <taxon>Fungi</taxon>
        <taxon>Fungi incertae sedis</taxon>
        <taxon>Mucoromycota</taxon>
        <taxon>Glomeromycotina</taxon>
        <taxon>Glomeromycetes</taxon>
        <taxon>Diversisporales</taxon>
        <taxon>Gigasporaceae</taxon>
        <taxon>Gigaspora</taxon>
    </lineage>
</organism>
<reference evidence="2 3" key="1">
    <citation type="submission" date="2021-06" db="EMBL/GenBank/DDBJ databases">
        <authorList>
            <person name="Kallberg Y."/>
            <person name="Tangrot J."/>
            <person name="Rosling A."/>
        </authorList>
    </citation>
    <scope>NUCLEOTIDE SEQUENCE [LARGE SCALE GENOMIC DNA]</scope>
    <source>
        <strain evidence="2 3">120-4 pot B 10/14</strain>
    </source>
</reference>
<proteinExistence type="predicted"/>